<name>A0ABZ1IDQ8_9PSEU</name>
<reference evidence="2 3" key="1">
    <citation type="journal article" date="2015" name="Int. J. Syst. Evol. Microbiol.">
        <title>Amycolatopsis rhabdoformis sp. nov., an actinomycete isolated from a tropical forest soil.</title>
        <authorList>
            <person name="Souza W.R."/>
            <person name="Silva R.E."/>
            <person name="Goodfellow M."/>
            <person name="Busarakam K."/>
            <person name="Figueiro F.S."/>
            <person name="Ferreira D."/>
            <person name="Rodrigues-Filho E."/>
            <person name="Moraes L.A.B."/>
            <person name="Zucchi T.D."/>
        </authorList>
    </citation>
    <scope>NUCLEOTIDE SEQUENCE [LARGE SCALE GENOMIC DNA]</scope>
    <source>
        <strain evidence="2 3">NCIMB 14900</strain>
    </source>
</reference>
<gene>
    <name evidence="2" type="ORF">VSH64_09860</name>
</gene>
<dbReference type="Proteomes" id="UP001330812">
    <property type="component" value="Chromosome"/>
</dbReference>
<accession>A0ABZ1IDQ8</accession>
<protein>
    <submittedName>
        <fullName evidence="2">Uncharacterized protein</fullName>
    </submittedName>
</protein>
<evidence type="ECO:0000313" key="2">
    <source>
        <dbReference type="EMBL" id="WSE32407.1"/>
    </source>
</evidence>
<proteinExistence type="predicted"/>
<evidence type="ECO:0000313" key="3">
    <source>
        <dbReference type="Proteomes" id="UP001330812"/>
    </source>
</evidence>
<evidence type="ECO:0000256" key="1">
    <source>
        <dbReference type="SAM" id="MobiDB-lite"/>
    </source>
</evidence>
<dbReference type="RefSeq" id="WP_326835214.1">
    <property type="nucleotide sequence ID" value="NZ_CP142149.1"/>
</dbReference>
<organism evidence="2 3">
    <name type="scientific">Amycolatopsis rhabdoformis</name>
    <dbReference type="NCBI Taxonomy" id="1448059"/>
    <lineage>
        <taxon>Bacteria</taxon>
        <taxon>Bacillati</taxon>
        <taxon>Actinomycetota</taxon>
        <taxon>Actinomycetes</taxon>
        <taxon>Pseudonocardiales</taxon>
        <taxon>Pseudonocardiaceae</taxon>
        <taxon>Amycolatopsis</taxon>
    </lineage>
</organism>
<sequence length="49" mass="5237">MTDRFTGREAAAGGGCGGPGEETTTGPDEDQGFEMFIRAWLEILDTVRS</sequence>
<keyword evidence="3" id="KW-1185">Reference proteome</keyword>
<dbReference type="EMBL" id="CP142149">
    <property type="protein sequence ID" value="WSE32407.1"/>
    <property type="molecule type" value="Genomic_DNA"/>
</dbReference>
<feature type="region of interest" description="Disordered" evidence="1">
    <location>
        <begin position="1"/>
        <end position="31"/>
    </location>
</feature>